<feature type="region of interest" description="Disordered" evidence="1">
    <location>
        <begin position="236"/>
        <end position="266"/>
    </location>
</feature>
<organism evidence="2 3">
    <name type="scientific">Tenebrio molitor</name>
    <name type="common">Yellow mealworm beetle</name>
    <dbReference type="NCBI Taxonomy" id="7067"/>
    <lineage>
        <taxon>Eukaryota</taxon>
        <taxon>Metazoa</taxon>
        <taxon>Ecdysozoa</taxon>
        <taxon>Arthropoda</taxon>
        <taxon>Hexapoda</taxon>
        <taxon>Insecta</taxon>
        <taxon>Pterygota</taxon>
        <taxon>Neoptera</taxon>
        <taxon>Endopterygota</taxon>
        <taxon>Coleoptera</taxon>
        <taxon>Polyphaga</taxon>
        <taxon>Cucujiformia</taxon>
        <taxon>Tenebrionidae</taxon>
        <taxon>Tenebrio</taxon>
    </lineage>
</organism>
<feature type="compositionally biased region" description="Basic and acidic residues" evidence="1">
    <location>
        <begin position="248"/>
        <end position="266"/>
    </location>
</feature>
<feature type="region of interest" description="Disordered" evidence="1">
    <location>
        <begin position="1"/>
        <end position="27"/>
    </location>
</feature>
<gene>
    <name evidence="2" type="ORF">GEV33_011285</name>
</gene>
<protein>
    <submittedName>
        <fullName evidence="2">Uncharacterized protein</fullName>
    </submittedName>
</protein>
<dbReference type="InterPro" id="IPR036397">
    <property type="entry name" value="RNaseH_sf"/>
</dbReference>
<dbReference type="Gene3D" id="3.30.420.10">
    <property type="entry name" value="Ribonuclease H-like superfamily/Ribonuclease H"/>
    <property type="match status" value="1"/>
</dbReference>
<reference evidence="2" key="1">
    <citation type="journal article" date="2020" name="J Insects Food Feed">
        <title>The yellow mealworm (Tenebrio molitor) genome: a resource for the emerging insects as food and feed industry.</title>
        <authorList>
            <person name="Eriksson T."/>
            <person name="Andere A."/>
            <person name="Kelstrup H."/>
            <person name="Emery V."/>
            <person name="Picard C."/>
        </authorList>
    </citation>
    <scope>NUCLEOTIDE SEQUENCE</scope>
    <source>
        <strain evidence="2">Stoneville</strain>
        <tissue evidence="2">Whole head</tissue>
    </source>
</reference>
<keyword evidence="3" id="KW-1185">Reference proteome</keyword>
<dbReference type="GO" id="GO:0003676">
    <property type="term" value="F:nucleic acid binding"/>
    <property type="evidence" value="ECO:0007669"/>
    <property type="project" value="InterPro"/>
</dbReference>
<comment type="caution">
    <text evidence="2">The sequence shown here is derived from an EMBL/GenBank/DDBJ whole genome shotgun (WGS) entry which is preliminary data.</text>
</comment>
<name>A0A8J6LG02_TENMO</name>
<evidence type="ECO:0000313" key="3">
    <source>
        <dbReference type="Proteomes" id="UP000719412"/>
    </source>
</evidence>
<evidence type="ECO:0000313" key="2">
    <source>
        <dbReference type="EMBL" id="KAH0811506.1"/>
    </source>
</evidence>
<sequence length="266" mass="29279">MLKFSPSARSCSNGPKEEASPVFTRAPRQAATTPCEQICTDPPDNLSATAESPNLLTTAVEFGVDRTTPELHTARCLTSSQDLNSIENVWDMMERRVRALQPPPATLGELVDQIIAIWDNLNQADVLSTINSMSRRCEAVIHARVKEEGGVSIGLFTYDDEPDQTRRKFTPKHKADTKIAEMPKFPFLGTLLERSEQRTNSVTNAGMQFEKSHTVVLESVELGMLCLRPDILGPCSRSSGGSSKVRSLRKEGGDDLPGSRKNETFT</sequence>
<evidence type="ECO:0000256" key="1">
    <source>
        <dbReference type="SAM" id="MobiDB-lite"/>
    </source>
</evidence>
<dbReference type="Proteomes" id="UP000719412">
    <property type="component" value="Unassembled WGS sequence"/>
</dbReference>
<dbReference type="EMBL" id="JABDTM020026751">
    <property type="protein sequence ID" value="KAH0811506.1"/>
    <property type="molecule type" value="Genomic_DNA"/>
</dbReference>
<reference evidence="2" key="2">
    <citation type="submission" date="2021-08" db="EMBL/GenBank/DDBJ databases">
        <authorList>
            <person name="Eriksson T."/>
        </authorList>
    </citation>
    <scope>NUCLEOTIDE SEQUENCE</scope>
    <source>
        <strain evidence="2">Stoneville</strain>
        <tissue evidence="2">Whole head</tissue>
    </source>
</reference>
<feature type="compositionally biased region" description="Low complexity" evidence="1">
    <location>
        <begin position="236"/>
        <end position="245"/>
    </location>
</feature>
<dbReference type="AlphaFoldDB" id="A0A8J6LG02"/>
<accession>A0A8J6LG02</accession>
<proteinExistence type="predicted"/>